<sequence>MKPLLNRIVLSGCGLSTEQTRILDNLAKELRARMVTDFRAMDHIHRCCSEAKMKLQLHQIWCFYYKRPGLFNGCHMFLWGNFSDPYPSRKELETLIKAGGGIVLAREPNPESIPEKEQTVPFHSNVDDPLGNCSHYILYQEGNSEPQIKYDMAHIKSLPLIWLYSCIERFQLLPPFI</sequence>
<keyword evidence="3" id="KW-1185">Reference proteome</keyword>
<dbReference type="PROSITE" id="PS50172">
    <property type="entry name" value="BRCT"/>
    <property type="match status" value="1"/>
</dbReference>
<evidence type="ECO:0000259" key="1">
    <source>
        <dbReference type="PROSITE" id="PS50172"/>
    </source>
</evidence>
<feature type="domain" description="BRCT" evidence="1">
    <location>
        <begin position="66"/>
        <end position="174"/>
    </location>
</feature>
<dbReference type="AlphaFoldDB" id="A0A8J5MKL2"/>
<reference evidence="2" key="1">
    <citation type="journal article" date="2021" name="Sci. Adv.">
        <title>The American lobster genome reveals insights on longevity, neural, and immune adaptations.</title>
        <authorList>
            <person name="Polinski J.M."/>
            <person name="Zimin A.V."/>
            <person name="Clark K.F."/>
            <person name="Kohn A.B."/>
            <person name="Sadowski N."/>
            <person name="Timp W."/>
            <person name="Ptitsyn A."/>
            <person name="Khanna P."/>
            <person name="Romanova D.Y."/>
            <person name="Williams P."/>
            <person name="Greenwood S.J."/>
            <person name="Moroz L.L."/>
            <person name="Walt D.R."/>
            <person name="Bodnar A.G."/>
        </authorList>
    </citation>
    <scope>NUCLEOTIDE SEQUENCE</scope>
    <source>
        <strain evidence="2">GMGI-L3</strain>
    </source>
</reference>
<dbReference type="InterPro" id="IPR036420">
    <property type="entry name" value="BRCT_dom_sf"/>
</dbReference>
<organism evidence="2 3">
    <name type="scientific">Homarus americanus</name>
    <name type="common">American lobster</name>
    <dbReference type="NCBI Taxonomy" id="6706"/>
    <lineage>
        <taxon>Eukaryota</taxon>
        <taxon>Metazoa</taxon>
        <taxon>Ecdysozoa</taxon>
        <taxon>Arthropoda</taxon>
        <taxon>Crustacea</taxon>
        <taxon>Multicrustacea</taxon>
        <taxon>Malacostraca</taxon>
        <taxon>Eumalacostraca</taxon>
        <taxon>Eucarida</taxon>
        <taxon>Decapoda</taxon>
        <taxon>Pleocyemata</taxon>
        <taxon>Astacidea</taxon>
        <taxon>Nephropoidea</taxon>
        <taxon>Nephropidae</taxon>
        <taxon>Homarus</taxon>
    </lineage>
</organism>
<protein>
    <submittedName>
        <fullName evidence="2">BRCA1-associated RING domain protein 1-like 2</fullName>
    </submittedName>
</protein>
<accession>A0A8J5MKL2</accession>
<gene>
    <name evidence="2" type="primary">Bard1-L2</name>
    <name evidence="2" type="ORF">Hamer_G024070</name>
</gene>
<evidence type="ECO:0000313" key="2">
    <source>
        <dbReference type="EMBL" id="KAG7154851.1"/>
    </source>
</evidence>
<dbReference type="SUPFAM" id="SSF52113">
    <property type="entry name" value="BRCT domain"/>
    <property type="match status" value="1"/>
</dbReference>
<dbReference type="EMBL" id="JAHLQT010043667">
    <property type="protein sequence ID" value="KAG7154851.1"/>
    <property type="molecule type" value="Genomic_DNA"/>
</dbReference>
<dbReference type="Proteomes" id="UP000747542">
    <property type="component" value="Unassembled WGS sequence"/>
</dbReference>
<dbReference type="InterPro" id="IPR001357">
    <property type="entry name" value="BRCT_dom"/>
</dbReference>
<dbReference type="CDD" id="cd17720">
    <property type="entry name" value="BRCT_Bard1_rpt2"/>
    <property type="match status" value="1"/>
</dbReference>
<dbReference type="Gene3D" id="3.40.50.10190">
    <property type="entry name" value="BRCT domain"/>
    <property type="match status" value="1"/>
</dbReference>
<proteinExistence type="predicted"/>
<comment type="caution">
    <text evidence="2">The sequence shown here is derived from an EMBL/GenBank/DDBJ whole genome shotgun (WGS) entry which is preliminary data.</text>
</comment>
<name>A0A8J5MKL2_HOMAM</name>
<evidence type="ECO:0000313" key="3">
    <source>
        <dbReference type="Proteomes" id="UP000747542"/>
    </source>
</evidence>